<accession>B4SBK2</accession>
<proteinExistence type="predicted"/>
<keyword evidence="14" id="KW-1185">Reference proteome</keyword>
<organism evidence="13 14">
    <name type="scientific">Pelodictyon phaeoclathratiforme (strain DSM 5477 / BU-1)</name>
    <dbReference type="NCBI Taxonomy" id="324925"/>
    <lineage>
        <taxon>Bacteria</taxon>
        <taxon>Pseudomonadati</taxon>
        <taxon>Chlorobiota</taxon>
        <taxon>Chlorobiia</taxon>
        <taxon>Chlorobiales</taxon>
        <taxon>Chlorobiaceae</taxon>
        <taxon>Chlorobium/Pelodictyon group</taxon>
        <taxon>Pelodictyon</taxon>
    </lineage>
</organism>
<feature type="coiled-coil region" evidence="9">
    <location>
        <begin position="1"/>
        <end position="28"/>
    </location>
</feature>
<evidence type="ECO:0000256" key="8">
    <source>
        <dbReference type="ARBA" id="ARBA00023012"/>
    </source>
</evidence>
<feature type="domain" description="Histidine kinase" evidence="10">
    <location>
        <begin position="584"/>
        <end position="840"/>
    </location>
</feature>
<dbReference type="InterPro" id="IPR005467">
    <property type="entry name" value="His_kinase_dom"/>
</dbReference>
<reference evidence="13 14" key="1">
    <citation type="submission" date="2008-06" db="EMBL/GenBank/DDBJ databases">
        <title>Complete sequence of Pelodictyon phaeoclathratiforme BU-1.</title>
        <authorList>
            <consortium name="US DOE Joint Genome Institute"/>
            <person name="Lucas S."/>
            <person name="Copeland A."/>
            <person name="Lapidus A."/>
            <person name="Glavina del Rio T."/>
            <person name="Dalin E."/>
            <person name="Tice H."/>
            <person name="Bruce D."/>
            <person name="Goodwin L."/>
            <person name="Pitluck S."/>
            <person name="Schmutz J."/>
            <person name="Larimer F."/>
            <person name="Land M."/>
            <person name="Hauser L."/>
            <person name="Kyrpides N."/>
            <person name="Mikhailova N."/>
            <person name="Liu Z."/>
            <person name="Li T."/>
            <person name="Zhao F."/>
            <person name="Overmann J."/>
            <person name="Bryant D.A."/>
            <person name="Richardson P."/>
        </authorList>
    </citation>
    <scope>NUCLEOTIDE SEQUENCE [LARGE SCALE GENOMIC DNA]</scope>
    <source>
        <strain evidence="14">DSM 5477 / BU-1</strain>
    </source>
</reference>
<dbReference type="CDD" id="cd00130">
    <property type="entry name" value="PAS"/>
    <property type="match status" value="4"/>
</dbReference>
<name>B4SBK2_PELPB</name>
<dbReference type="RefSeq" id="WP_012508540.1">
    <property type="nucleotide sequence ID" value="NC_011060.1"/>
</dbReference>
<dbReference type="OrthoDB" id="9783713at2"/>
<dbReference type="Pfam" id="PF02518">
    <property type="entry name" value="HATPase_c"/>
    <property type="match status" value="1"/>
</dbReference>
<feature type="domain" description="PAC" evidence="12">
    <location>
        <begin position="491"/>
        <end position="546"/>
    </location>
</feature>
<dbReference type="Pfam" id="PF08448">
    <property type="entry name" value="PAS_4"/>
    <property type="match status" value="1"/>
</dbReference>
<evidence type="ECO:0000259" key="12">
    <source>
        <dbReference type="PROSITE" id="PS50113"/>
    </source>
</evidence>
<keyword evidence="3" id="KW-0597">Phosphoprotein</keyword>
<dbReference type="KEGG" id="pph:Ppha_1825"/>
<dbReference type="InterPro" id="IPR003661">
    <property type="entry name" value="HisK_dim/P_dom"/>
</dbReference>
<evidence type="ECO:0000256" key="2">
    <source>
        <dbReference type="ARBA" id="ARBA00012438"/>
    </source>
</evidence>
<dbReference type="GO" id="GO:0005524">
    <property type="term" value="F:ATP binding"/>
    <property type="evidence" value="ECO:0007669"/>
    <property type="project" value="UniProtKB-KW"/>
</dbReference>
<feature type="domain" description="PAC" evidence="12">
    <location>
        <begin position="360"/>
        <end position="410"/>
    </location>
</feature>
<keyword evidence="4" id="KW-0808">Transferase</keyword>
<dbReference type="SMART" id="SM00086">
    <property type="entry name" value="PAC"/>
    <property type="match status" value="4"/>
</dbReference>
<dbReference type="Proteomes" id="UP000002724">
    <property type="component" value="Chromosome"/>
</dbReference>
<dbReference type="InterPro" id="IPR004358">
    <property type="entry name" value="Sig_transdc_His_kin-like_C"/>
</dbReference>
<dbReference type="InterPro" id="IPR013656">
    <property type="entry name" value="PAS_4"/>
</dbReference>
<dbReference type="SMART" id="SM00387">
    <property type="entry name" value="HATPase_c"/>
    <property type="match status" value="1"/>
</dbReference>
<dbReference type="PRINTS" id="PR00344">
    <property type="entry name" value="BCTRLSENSOR"/>
</dbReference>
<dbReference type="Gene3D" id="3.30.450.20">
    <property type="entry name" value="PAS domain"/>
    <property type="match status" value="4"/>
</dbReference>
<evidence type="ECO:0000256" key="3">
    <source>
        <dbReference type="ARBA" id="ARBA00022553"/>
    </source>
</evidence>
<dbReference type="Pfam" id="PF13188">
    <property type="entry name" value="PAS_8"/>
    <property type="match status" value="1"/>
</dbReference>
<protein>
    <recommendedName>
        <fullName evidence="2">histidine kinase</fullName>
        <ecNumber evidence="2">2.7.13.3</ecNumber>
    </recommendedName>
</protein>
<dbReference type="eggNOG" id="COG2202">
    <property type="taxonomic scope" value="Bacteria"/>
</dbReference>
<gene>
    <name evidence="13" type="ordered locus">Ppha_1825</name>
</gene>
<keyword evidence="9" id="KW-0175">Coiled coil</keyword>
<feature type="domain" description="PAS" evidence="11">
    <location>
        <begin position="40"/>
        <end position="97"/>
    </location>
</feature>
<dbReference type="InterPro" id="IPR036097">
    <property type="entry name" value="HisK_dim/P_sf"/>
</dbReference>
<dbReference type="HOGENOM" id="CLU_402171_0_0_10"/>
<dbReference type="EC" id="2.7.13.3" evidence="2"/>
<dbReference type="SUPFAM" id="SSF55874">
    <property type="entry name" value="ATPase domain of HSP90 chaperone/DNA topoisomerase II/histidine kinase"/>
    <property type="match status" value="1"/>
</dbReference>
<dbReference type="SUPFAM" id="SSF47384">
    <property type="entry name" value="Homodimeric domain of signal transducing histidine kinase"/>
    <property type="match status" value="1"/>
</dbReference>
<keyword evidence="7" id="KW-0067">ATP-binding</keyword>
<keyword evidence="5" id="KW-0547">Nucleotide-binding</keyword>
<dbReference type="CDD" id="cd00082">
    <property type="entry name" value="HisKA"/>
    <property type="match status" value="1"/>
</dbReference>
<dbReference type="eggNOG" id="COG4191">
    <property type="taxonomic scope" value="Bacteria"/>
</dbReference>
<dbReference type="InterPro" id="IPR003594">
    <property type="entry name" value="HATPase_dom"/>
</dbReference>
<dbReference type="EMBL" id="CP001110">
    <property type="protein sequence ID" value="ACF44056.1"/>
    <property type="molecule type" value="Genomic_DNA"/>
</dbReference>
<evidence type="ECO:0000256" key="6">
    <source>
        <dbReference type="ARBA" id="ARBA00022777"/>
    </source>
</evidence>
<dbReference type="InterPro" id="IPR036890">
    <property type="entry name" value="HATPase_C_sf"/>
</dbReference>
<keyword evidence="8" id="KW-0902">Two-component regulatory system</keyword>
<evidence type="ECO:0000256" key="7">
    <source>
        <dbReference type="ARBA" id="ARBA00022840"/>
    </source>
</evidence>
<dbReference type="GO" id="GO:0006355">
    <property type="term" value="P:regulation of DNA-templated transcription"/>
    <property type="evidence" value="ECO:0007669"/>
    <property type="project" value="InterPro"/>
</dbReference>
<dbReference type="STRING" id="324925.Ppha_1825"/>
<feature type="domain" description="PAS" evidence="11">
    <location>
        <begin position="163"/>
        <end position="233"/>
    </location>
</feature>
<dbReference type="InterPro" id="IPR000014">
    <property type="entry name" value="PAS"/>
</dbReference>
<dbReference type="PANTHER" id="PTHR43065">
    <property type="entry name" value="SENSOR HISTIDINE KINASE"/>
    <property type="match status" value="1"/>
</dbReference>
<feature type="domain" description="PAS" evidence="11">
    <location>
        <begin position="286"/>
        <end position="356"/>
    </location>
</feature>
<keyword evidence="6 13" id="KW-0418">Kinase</keyword>
<evidence type="ECO:0000256" key="1">
    <source>
        <dbReference type="ARBA" id="ARBA00000085"/>
    </source>
</evidence>
<dbReference type="GO" id="GO:0000155">
    <property type="term" value="F:phosphorelay sensor kinase activity"/>
    <property type="evidence" value="ECO:0007669"/>
    <property type="project" value="InterPro"/>
</dbReference>
<evidence type="ECO:0000313" key="14">
    <source>
        <dbReference type="Proteomes" id="UP000002724"/>
    </source>
</evidence>
<dbReference type="PROSITE" id="PS50109">
    <property type="entry name" value="HIS_KIN"/>
    <property type="match status" value="1"/>
</dbReference>
<dbReference type="PROSITE" id="PS50112">
    <property type="entry name" value="PAS"/>
    <property type="match status" value="3"/>
</dbReference>
<dbReference type="PROSITE" id="PS50113">
    <property type="entry name" value="PAC"/>
    <property type="match status" value="2"/>
</dbReference>
<dbReference type="InterPro" id="IPR001610">
    <property type="entry name" value="PAC"/>
</dbReference>
<dbReference type="Pfam" id="PF13426">
    <property type="entry name" value="PAS_9"/>
    <property type="match status" value="1"/>
</dbReference>
<dbReference type="PANTHER" id="PTHR43065:SF50">
    <property type="entry name" value="HISTIDINE KINASE"/>
    <property type="match status" value="1"/>
</dbReference>
<evidence type="ECO:0000259" key="11">
    <source>
        <dbReference type="PROSITE" id="PS50112"/>
    </source>
</evidence>
<evidence type="ECO:0000256" key="5">
    <source>
        <dbReference type="ARBA" id="ARBA00022741"/>
    </source>
</evidence>
<evidence type="ECO:0000256" key="4">
    <source>
        <dbReference type="ARBA" id="ARBA00022679"/>
    </source>
</evidence>
<dbReference type="Pfam" id="PF00989">
    <property type="entry name" value="PAS"/>
    <property type="match status" value="1"/>
</dbReference>
<dbReference type="AlphaFoldDB" id="B4SBK2"/>
<dbReference type="InterPro" id="IPR000700">
    <property type="entry name" value="PAS-assoc_C"/>
</dbReference>
<dbReference type="Gene3D" id="3.30.565.10">
    <property type="entry name" value="Histidine kinase-like ATPase, C-terminal domain"/>
    <property type="match status" value="1"/>
</dbReference>
<dbReference type="SUPFAM" id="SSF55785">
    <property type="entry name" value="PYP-like sensor domain (PAS domain)"/>
    <property type="match status" value="4"/>
</dbReference>
<dbReference type="InterPro" id="IPR013767">
    <property type="entry name" value="PAS_fold"/>
</dbReference>
<sequence length="849" mass="97335">MEKKLLRLEQENARLKALLKEREEEKRITSLRTGECLSESEEKFRILFDEHSAVMLVIDPDTANIVDANRAAASFYGWSIEELRKMNIQQINLLSPDVVLKEMEKTRSSKQNRFVFCHRLFDGSVRDVEVFSNRIEIGGKAFLYSVIHDITERNQAEQELRISEERFRKLFESHAAVKILLDPDTGNIVDANRAAADFYGWSVEELRKMNIRQINPITVEEIQNNLDKSRSAKQNRFFFRHCRSDGSVRDVEVFSSKIEITGKEFLYAIVFDITESKKTEKLLSDSELKFRTITEQMVEVVFVSDRSGILTYASQAIEKIFGYTPQEVIGDHFTEYLAEDEIPGALLIFNKTLQDDLIDQVVEFRFRKKNGDFFYGEVHVHYFQGQDLSGMMGLIRDVTERKKNENRRKQYEQELLENGLLLKSIYEEVNHSIFVVDVLPDGSYQYKGHNPLNEQLTGISNQELVGATPEKLFPPQIAQKFIGNYDACVRRGSSIHFEENLQFMGKVSWWETVLNPVRNDYGRIYRIIGTSTKITARKLAEQKLFHLNKTLEERIAERTRELEIMHQQVILHEKLASIGQLAAGIAHELNNPLNFIKINFSTQKEYFDDLLLLVNEYREITGKVESMGGFLAPALQKLRRMEAELDIDMLLDDIPMIFSESNNGFERMTTIINSMRNFSITHAPDERVSFDLNQGLRDMLILARHEYRDIAGIETRFDEVLPSVYCNPEQINQLFLNMIVNSAHAIKSQNRSSPGTIALHTWFEGSKVFCSITDDGPGIPEEIRRDIFNPFFSTKEPGKGIGLGLSICYDIVVHKHGGTLSVECPAGGGTIITIGLPSRICPVAGFQPE</sequence>
<dbReference type="Gene3D" id="1.10.287.130">
    <property type="match status" value="1"/>
</dbReference>
<evidence type="ECO:0000313" key="13">
    <source>
        <dbReference type="EMBL" id="ACF44056.1"/>
    </source>
</evidence>
<comment type="catalytic activity">
    <reaction evidence="1">
        <text>ATP + protein L-histidine = ADP + protein N-phospho-L-histidine.</text>
        <dbReference type="EC" id="2.7.13.3"/>
    </reaction>
</comment>
<evidence type="ECO:0000259" key="10">
    <source>
        <dbReference type="PROSITE" id="PS50109"/>
    </source>
</evidence>
<dbReference type="InterPro" id="IPR035965">
    <property type="entry name" value="PAS-like_dom_sf"/>
</dbReference>
<dbReference type="SMART" id="SM00091">
    <property type="entry name" value="PAS"/>
    <property type="match status" value="4"/>
</dbReference>
<evidence type="ECO:0000256" key="9">
    <source>
        <dbReference type="SAM" id="Coils"/>
    </source>
</evidence>
<dbReference type="NCBIfam" id="TIGR00229">
    <property type="entry name" value="sensory_box"/>
    <property type="match status" value="4"/>
</dbReference>